<dbReference type="Pfam" id="PF16901">
    <property type="entry name" value="DAO_C"/>
    <property type="match status" value="1"/>
</dbReference>
<dbReference type="InterPro" id="IPR031656">
    <property type="entry name" value="DAO_C"/>
</dbReference>
<name>A0AAW5V550_9LEPT</name>
<comment type="caution">
    <text evidence="9">The sequence shown here is derived from an EMBL/GenBank/DDBJ whole genome shotgun (WGS) entry which is preliminary data.</text>
</comment>
<dbReference type="PANTHER" id="PTHR11985:SF35">
    <property type="entry name" value="ANAEROBIC GLYCEROL-3-PHOSPHATE DEHYDROGENASE SUBUNIT A"/>
    <property type="match status" value="1"/>
</dbReference>
<dbReference type="EMBL" id="JAMQQD010000007">
    <property type="protein sequence ID" value="MCW7516755.1"/>
    <property type="molecule type" value="Genomic_DNA"/>
</dbReference>
<dbReference type="InterPro" id="IPR038299">
    <property type="entry name" value="DAO_C_sf"/>
</dbReference>
<evidence type="ECO:0000256" key="3">
    <source>
        <dbReference type="ARBA" id="ARBA00022630"/>
    </source>
</evidence>
<protein>
    <submittedName>
        <fullName evidence="9">Glycerol-3-phosphate dehydrogenase/oxidase</fullName>
    </submittedName>
</protein>
<dbReference type="Gene3D" id="3.30.9.10">
    <property type="entry name" value="D-Amino Acid Oxidase, subunit A, domain 2"/>
    <property type="match status" value="1"/>
</dbReference>
<dbReference type="Pfam" id="PF01266">
    <property type="entry name" value="DAO"/>
    <property type="match status" value="1"/>
</dbReference>
<evidence type="ECO:0000313" key="9">
    <source>
        <dbReference type="EMBL" id="MCW7516755.1"/>
    </source>
</evidence>
<evidence type="ECO:0000256" key="5">
    <source>
        <dbReference type="ARBA" id="ARBA00022827"/>
    </source>
</evidence>
<evidence type="ECO:0000256" key="1">
    <source>
        <dbReference type="ARBA" id="ARBA00001974"/>
    </source>
</evidence>
<reference evidence="9" key="1">
    <citation type="submission" date="2022-06" db="EMBL/GenBank/DDBJ databases">
        <title>Leptospira isolates from biofilms formed at urban environments.</title>
        <authorList>
            <person name="Ribeiro P.S."/>
            <person name="Sousa T."/>
            <person name="Carvalho N."/>
            <person name="Aburjaile F."/>
            <person name="Neves F."/>
            <person name="Oliveira D."/>
            <person name="Blanco L."/>
            <person name="Lima J."/>
            <person name="Costa F."/>
            <person name="Brenig B."/>
            <person name="Soares S."/>
            <person name="Ramos R."/>
            <person name="Goes-Neto A."/>
            <person name="Matiuzzi M."/>
            <person name="Azevedo V."/>
            <person name="Ristow P."/>
        </authorList>
    </citation>
    <scope>NUCLEOTIDE SEQUENCE</scope>
    <source>
        <strain evidence="9">VSF7</strain>
    </source>
</reference>
<dbReference type="GO" id="GO:0046168">
    <property type="term" value="P:glycerol-3-phosphate catabolic process"/>
    <property type="evidence" value="ECO:0007669"/>
    <property type="project" value="TreeGrafter"/>
</dbReference>
<dbReference type="Proteomes" id="UP001209694">
    <property type="component" value="Unassembled WGS sequence"/>
</dbReference>
<dbReference type="PRINTS" id="PR01001">
    <property type="entry name" value="FADG3PDH"/>
</dbReference>
<feature type="domain" description="Alpha-glycerophosphate oxidase C-terminal" evidence="8">
    <location>
        <begin position="409"/>
        <end position="529"/>
    </location>
</feature>
<dbReference type="PANTHER" id="PTHR11985">
    <property type="entry name" value="GLYCEROL-3-PHOSPHATE DEHYDROGENASE"/>
    <property type="match status" value="1"/>
</dbReference>
<keyword evidence="4" id="KW-0319">Glycerol metabolism</keyword>
<evidence type="ECO:0000259" key="8">
    <source>
        <dbReference type="Pfam" id="PF16901"/>
    </source>
</evidence>
<keyword evidence="3" id="KW-0285">Flavoprotein</keyword>
<dbReference type="InterPro" id="IPR000447">
    <property type="entry name" value="G3P_DH_FAD-dep"/>
</dbReference>
<evidence type="ECO:0000256" key="4">
    <source>
        <dbReference type="ARBA" id="ARBA00022798"/>
    </source>
</evidence>
<keyword evidence="5" id="KW-0274">FAD</keyword>
<dbReference type="InterPro" id="IPR006076">
    <property type="entry name" value="FAD-dep_OxRdtase"/>
</dbReference>
<feature type="domain" description="FAD dependent oxidoreductase" evidence="7">
    <location>
        <begin position="20"/>
        <end position="387"/>
    </location>
</feature>
<comment type="cofactor">
    <cofactor evidence="1">
        <name>FAD</name>
        <dbReference type="ChEBI" id="CHEBI:57692"/>
    </cofactor>
</comment>
<dbReference type="InterPro" id="IPR036188">
    <property type="entry name" value="FAD/NAD-bd_sf"/>
</dbReference>
<proteinExistence type="inferred from homology"/>
<dbReference type="Gene3D" id="3.50.50.60">
    <property type="entry name" value="FAD/NAD(P)-binding domain"/>
    <property type="match status" value="1"/>
</dbReference>
<keyword evidence="6" id="KW-0560">Oxidoreductase</keyword>
<organism evidence="9 10">
    <name type="scientific">Leptospira levettii</name>
    <dbReference type="NCBI Taxonomy" id="2023178"/>
    <lineage>
        <taxon>Bacteria</taxon>
        <taxon>Pseudomonadati</taxon>
        <taxon>Spirochaetota</taxon>
        <taxon>Spirochaetia</taxon>
        <taxon>Leptospirales</taxon>
        <taxon>Leptospiraceae</taxon>
        <taxon>Leptospira</taxon>
    </lineage>
</organism>
<dbReference type="GO" id="GO:0004368">
    <property type="term" value="F:glycerol-3-phosphate dehydrogenase (quinone) activity"/>
    <property type="evidence" value="ECO:0007669"/>
    <property type="project" value="InterPro"/>
</dbReference>
<comment type="similarity">
    <text evidence="2">Belongs to the FAD-dependent glycerol-3-phosphate dehydrogenase family.</text>
</comment>
<dbReference type="AlphaFoldDB" id="A0AAW5V550"/>
<dbReference type="SUPFAM" id="SSF51905">
    <property type="entry name" value="FAD/NAD(P)-binding domain"/>
    <property type="match status" value="1"/>
</dbReference>
<evidence type="ECO:0000259" key="7">
    <source>
        <dbReference type="Pfam" id="PF01266"/>
    </source>
</evidence>
<dbReference type="GO" id="GO:0006071">
    <property type="term" value="P:glycerol metabolic process"/>
    <property type="evidence" value="ECO:0007669"/>
    <property type="project" value="UniProtKB-KW"/>
</dbReference>
<evidence type="ECO:0000313" key="10">
    <source>
        <dbReference type="Proteomes" id="UP001209694"/>
    </source>
</evidence>
<accession>A0AAW5V550</accession>
<dbReference type="Gene3D" id="1.10.8.870">
    <property type="entry name" value="Alpha-glycerophosphate oxidase, cap domain"/>
    <property type="match status" value="1"/>
</dbReference>
<dbReference type="RefSeq" id="WP_265356355.1">
    <property type="nucleotide sequence ID" value="NZ_JAMQPS010000005.1"/>
</dbReference>
<evidence type="ECO:0000256" key="6">
    <source>
        <dbReference type="ARBA" id="ARBA00023002"/>
    </source>
</evidence>
<gene>
    <name evidence="9" type="ORF">ND810_16430</name>
</gene>
<evidence type="ECO:0000256" key="2">
    <source>
        <dbReference type="ARBA" id="ARBA00007330"/>
    </source>
</evidence>
<sequence>MKNSTKQENSRLDHLKKEYDILVIGGGITGANVLWDATLRGYNCLLVEKNDYASGTSQATSKLIHGGLRYLKNFELGLVRESLSERRYLAKITPHAVRPMGFIIPIRSLFQRIQLLLGMELYNLLSFDRNKEIDPDVQLPKYRWNSAAETIYKVMGLGRKSLKGSFQYYDYANPNPEKHTTEFIISAKEKGAHAFNYLSVSALKKQNSGGYTVGLTDEITGKKYLVSAKVVVNSAGPWADLIEAIAGISAEKKLVRSKGIHAVVRNICGNECVVLSKRDGSHLFVIPWRGKTIIGTTDTAYEDDPDKFKVKQSELVDLIDEVNFSFGFAKLTLKDVDYYYGGLRPLVEDPGSTEGTYSASRKSEIFHYEKEGFPGFFSALGGKYTTSRAVAESLVNAIDTYTKGKLVSCVTKFTPLLGGRYQNLKELVTEIQFKFPHVPGNKIDTLVRRYGSLTWKILSLKGLDTYRIPNGELYFEDEVEYIVLNEDIHHLTDFYFRRSGVGTVGKLETSERTRLDKKIAKLLGWSAERLKEESKKVDERYQWFVD</sequence>